<keyword evidence="2" id="KW-1185">Reference proteome</keyword>
<dbReference type="AlphaFoldDB" id="A0A930YIL1"/>
<comment type="caution">
    <text evidence="1">The sequence shown here is derived from an EMBL/GenBank/DDBJ whole genome shotgun (WGS) entry which is preliminary data.</text>
</comment>
<dbReference type="Proteomes" id="UP000640489">
    <property type="component" value="Unassembled WGS sequence"/>
</dbReference>
<protein>
    <submittedName>
        <fullName evidence="1">Uncharacterized protein</fullName>
    </submittedName>
</protein>
<name>A0A930YIL1_9ACTN</name>
<accession>A0A930YIL1</accession>
<evidence type="ECO:0000313" key="1">
    <source>
        <dbReference type="EMBL" id="MBF4764114.1"/>
    </source>
</evidence>
<gene>
    <name evidence="1" type="ORF">ISU07_13345</name>
</gene>
<dbReference type="EMBL" id="JADKPN010000007">
    <property type="protein sequence ID" value="MBF4764114.1"/>
    <property type="molecule type" value="Genomic_DNA"/>
</dbReference>
<reference evidence="1" key="1">
    <citation type="submission" date="2020-11" db="EMBL/GenBank/DDBJ databases">
        <title>Nocardioides sp. nov., isolated from Soil of Cynanchum wilfordii Hemsley rhizosphere.</title>
        <authorList>
            <person name="Lee J.-S."/>
            <person name="Suh M.K."/>
            <person name="Kim J.-S."/>
        </authorList>
    </citation>
    <scope>NUCLEOTIDE SEQUENCE</scope>
    <source>
        <strain evidence="1">KCTC 19275</strain>
    </source>
</reference>
<evidence type="ECO:0000313" key="2">
    <source>
        <dbReference type="Proteomes" id="UP000640489"/>
    </source>
</evidence>
<sequence>MEVVLVRGGLGMRMRSDARFLPRPMTPVAVRAVPWHDLRRGPSAYDRRVRVIDQLSPATVH</sequence>
<dbReference type="RefSeq" id="WP_194707285.1">
    <property type="nucleotide sequence ID" value="NZ_JADKPN010000007.1"/>
</dbReference>
<proteinExistence type="predicted"/>
<organism evidence="1 2">
    <name type="scientific">Nocardioides islandensis</name>
    <dbReference type="NCBI Taxonomy" id="433663"/>
    <lineage>
        <taxon>Bacteria</taxon>
        <taxon>Bacillati</taxon>
        <taxon>Actinomycetota</taxon>
        <taxon>Actinomycetes</taxon>
        <taxon>Propionibacteriales</taxon>
        <taxon>Nocardioidaceae</taxon>
        <taxon>Nocardioides</taxon>
    </lineage>
</organism>